<dbReference type="Pfam" id="PF21089">
    <property type="entry name" value="PKS_DH_N"/>
    <property type="match status" value="1"/>
</dbReference>
<evidence type="ECO:0000256" key="3">
    <source>
        <dbReference type="ARBA" id="ARBA00022679"/>
    </source>
</evidence>
<feature type="active site" description="Proton acceptor; for dehydratase activity" evidence="5">
    <location>
        <position position="460"/>
    </location>
</feature>
<evidence type="ECO:0000256" key="5">
    <source>
        <dbReference type="PROSITE-ProRule" id="PRU01363"/>
    </source>
</evidence>
<dbReference type="GO" id="GO:0004312">
    <property type="term" value="F:fatty acid synthase activity"/>
    <property type="evidence" value="ECO:0007669"/>
    <property type="project" value="TreeGrafter"/>
</dbReference>
<dbReference type="SMART" id="SM00826">
    <property type="entry name" value="PKS_DH"/>
    <property type="match status" value="1"/>
</dbReference>
<keyword evidence="9" id="KW-1185">Reference proteome</keyword>
<dbReference type="Pfam" id="PF00698">
    <property type="entry name" value="Acyl_transf_1"/>
    <property type="match status" value="1"/>
</dbReference>
<dbReference type="AlphaFoldDB" id="A0AAI9ULG6"/>
<evidence type="ECO:0000313" key="8">
    <source>
        <dbReference type="EMBL" id="KAK1460682.1"/>
    </source>
</evidence>
<dbReference type="Proteomes" id="UP001239213">
    <property type="component" value="Unassembled WGS sequence"/>
</dbReference>
<feature type="domain" description="PKS/mFAS DH" evidence="7">
    <location>
        <begin position="428"/>
        <end position="768"/>
    </location>
</feature>
<dbReference type="InterPro" id="IPR013120">
    <property type="entry name" value="FAR_NAD-bd"/>
</dbReference>
<dbReference type="SUPFAM" id="SSF51735">
    <property type="entry name" value="NAD(P)-binding Rossmann-fold domains"/>
    <property type="match status" value="1"/>
</dbReference>
<dbReference type="GO" id="GO:0044550">
    <property type="term" value="P:secondary metabolite biosynthetic process"/>
    <property type="evidence" value="ECO:0007669"/>
    <property type="project" value="UniProtKB-ARBA"/>
</dbReference>
<sequence>MARFVTSHAGKAKSGDIGSVPRLINPAEAPGILGVFTGQGAQWATMGRGLMAASPGLPQGHGHAPTWSLIEELCKDADISRLGKAELAQPLCTALQIAQIDILTASGICLDAIVGHSTGEIAATYAAGLISRKAAMQIAYYRGFYAHLARAGTKDGGGMLAVGLSLAAASELCRQPAFVGRLVVAASSAPQSCTLSGNRDAVAGAKEQLERDNIFARPLLLDTAYHSHHMAACADAYLQALLACDISVKPGKGRRRGACVWSSSVRGDARLVRRGGEAELLAALKGPYWVANMVQMVKFSQALESAVWHGGPFDLAIELGPHPALKGPVEQTLKAAYGAAPPYASLLKRKVSDVAVVQEAIGSVWSQLGPAHVYFDGFRGIWSESNTSIMTPKSLLADLPGYTWDHDRVYWRESRISGRYRTLADTAHELLGRRMPDDNDHELRWRNVLRLREIPWLKGHEVLREVLLPGAAYVSIAAQAAQYVAGSRPVASLAVEDVDILRPVVVPDKTDGVETMFTVQVLPAAADDYSPNNKAAQVVRAKFAYYVYPNEVTGAMMLTCSGNLVILLGLADSGNGPTLASGPVLPGREPIPDNAVHVDGEAIHEMFGQIGLGYHDGFAAMKRCERALGYAAATAVWPADASVDTYADAASPGPSSGSYVLHPVILDVAFQALFVAHAYPASLLLERAMLPSHIDRVLIDPNVSAEENVRIDWNTETAVPEWLKEEIETIGAMAASAAAVEKDKTEAGIEVLLTGASSFPGSHILTALLNYPPVRKVHCIAVPSDHQQLLSSTSSSVAEVVYYTGTLLSKTLGLTSTEREHLSKTVHIIVHAAAHGHCLNRFATLRRPNLESLHSLASLSLASASPRKTGIPILYLSSPRTLLLAGKTETPRAASSLRDSPPASRRRLRTDTRRVLYPREPPSAQLGRNERHPALLPRLRRAEGFLDFAPLDDVVGQIAAVAVELAALQGTSTSTAEPTAVDSSPSASSTIHFRHHSGGIKTLFSQFRTHMETVYGGASDEIDMQEWLVRASRQGLDPLITAYTEALLESGMPLVSPYLGADLE</sequence>
<proteinExistence type="predicted"/>
<dbReference type="SUPFAM" id="SSF52151">
    <property type="entry name" value="FabD/lysophospholipase-like"/>
    <property type="match status" value="1"/>
</dbReference>
<dbReference type="InterPro" id="IPR016035">
    <property type="entry name" value="Acyl_Trfase/lysoPLipase"/>
</dbReference>
<accession>A0AAI9ULG6</accession>
<keyword evidence="2" id="KW-0597">Phosphoprotein</keyword>
<keyword evidence="4" id="KW-0511">Multifunctional enzyme</keyword>
<organism evidence="8 9">
    <name type="scientific">Colletotrichum cuscutae</name>
    <dbReference type="NCBI Taxonomy" id="1209917"/>
    <lineage>
        <taxon>Eukaryota</taxon>
        <taxon>Fungi</taxon>
        <taxon>Dikarya</taxon>
        <taxon>Ascomycota</taxon>
        <taxon>Pezizomycotina</taxon>
        <taxon>Sordariomycetes</taxon>
        <taxon>Hypocreomycetidae</taxon>
        <taxon>Glomerellales</taxon>
        <taxon>Glomerellaceae</taxon>
        <taxon>Colletotrichum</taxon>
        <taxon>Colletotrichum acutatum species complex</taxon>
    </lineage>
</organism>
<comment type="caution">
    <text evidence="8">The sequence shown here is derived from an EMBL/GenBank/DDBJ whole genome shotgun (WGS) entry which is preliminary data.</text>
</comment>
<evidence type="ECO:0000256" key="2">
    <source>
        <dbReference type="ARBA" id="ARBA00022553"/>
    </source>
</evidence>
<dbReference type="InterPro" id="IPR050091">
    <property type="entry name" value="PKS_NRPS_Biosynth_Enz"/>
</dbReference>
<evidence type="ECO:0000259" key="7">
    <source>
        <dbReference type="PROSITE" id="PS52019"/>
    </source>
</evidence>
<keyword evidence="1" id="KW-0596">Phosphopantetheine</keyword>
<dbReference type="PANTHER" id="PTHR43775">
    <property type="entry name" value="FATTY ACID SYNTHASE"/>
    <property type="match status" value="1"/>
</dbReference>
<dbReference type="SUPFAM" id="SSF55048">
    <property type="entry name" value="Probable ACP-binding domain of malonyl-CoA ACP transacylase"/>
    <property type="match status" value="1"/>
</dbReference>
<dbReference type="Pfam" id="PF07993">
    <property type="entry name" value="NAD_binding_4"/>
    <property type="match status" value="1"/>
</dbReference>
<dbReference type="InterPro" id="IPR001227">
    <property type="entry name" value="Ac_transferase_dom_sf"/>
</dbReference>
<feature type="region of interest" description="Disordered" evidence="6">
    <location>
        <begin position="887"/>
        <end position="911"/>
    </location>
</feature>
<evidence type="ECO:0000256" key="1">
    <source>
        <dbReference type="ARBA" id="ARBA00022450"/>
    </source>
</evidence>
<dbReference type="Gene3D" id="3.10.129.110">
    <property type="entry name" value="Polyketide synthase dehydratase"/>
    <property type="match status" value="1"/>
</dbReference>
<feature type="region of interest" description="N-terminal hotdog fold" evidence="5">
    <location>
        <begin position="428"/>
        <end position="571"/>
    </location>
</feature>
<dbReference type="InterPro" id="IPR049551">
    <property type="entry name" value="PKS_DH_C"/>
</dbReference>
<name>A0AAI9ULG6_9PEZI</name>
<dbReference type="PANTHER" id="PTHR43775:SF20">
    <property type="entry name" value="HYBRID PKS-NRPS SYNTHETASE APDA"/>
    <property type="match status" value="1"/>
</dbReference>
<evidence type="ECO:0000313" key="9">
    <source>
        <dbReference type="Proteomes" id="UP001239213"/>
    </source>
</evidence>
<dbReference type="InterPro" id="IPR020807">
    <property type="entry name" value="PKS_DH"/>
</dbReference>
<dbReference type="Gene3D" id="3.40.366.10">
    <property type="entry name" value="Malonyl-Coenzyme A Acyl Carrier Protein, domain 2"/>
    <property type="match status" value="1"/>
</dbReference>
<dbReference type="InterPro" id="IPR016036">
    <property type="entry name" value="Malonyl_transacylase_ACP-bd"/>
</dbReference>
<evidence type="ECO:0000256" key="4">
    <source>
        <dbReference type="ARBA" id="ARBA00023268"/>
    </source>
</evidence>
<reference evidence="8" key="1">
    <citation type="submission" date="2016-11" db="EMBL/GenBank/DDBJ databases">
        <title>The genome sequence of Colletotrichum cuscutae.</title>
        <authorList>
            <person name="Baroncelli R."/>
        </authorList>
    </citation>
    <scope>NUCLEOTIDE SEQUENCE</scope>
    <source>
        <strain evidence="8">IMI 304802</strain>
    </source>
</reference>
<dbReference type="InterPro" id="IPR014043">
    <property type="entry name" value="Acyl_transferase_dom"/>
</dbReference>
<protein>
    <recommendedName>
        <fullName evidence="7">PKS/mFAS DH domain-containing protein</fullName>
    </recommendedName>
</protein>
<dbReference type="InterPro" id="IPR049900">
    <property type="entry name" value="PKS_mFAS_DH"/>
</dbReference>
<dbReference type="GO" id="GO:0006633">
    <property type="term" value="P:fatty acid biosynthetic process"/>
    <property type="evidence" value="ECO:0007669"/>
    <property type="project" value="TreeGrafter"/>
</dbReference>
<dbReference type="Gene3D" id="3.40.50.720">
    <property type="entry name" value="NAD(P)-binding Rossmann-like Domain"/>
    <property type="match status" value="1"/>
</dbReference>
<feature type="region of interest" description="C-terminal hotdog fold" evidence="5">
    <location>
        <begin position="595"/>
        <end position="768"/>
    </location>
</feature>
<keyword evidence="3" id="KW-0808">Transferase</keyword>
<dbReference type="SMART" id="SM00827">
    <property type="entry name" value="PKS_AT"/>
    <property type="match status" value="1"/>
</dbReference>
<feature type="active site" description="Proton donor; for dehydratase activity" evidence="5">
    <location>
        <position position="667"/>
    </location>
</feature>
<dbReference type="EMBL" id="MPDP01000272">
    <property type="protein sequence ID" value="KAK1460682.1"/>
    <property type="molecule type" value="Genomic_DNA"/>
</dbReference>
<dbReference type="PROSITE" id="PS52019">
    <property type="entry name" value="PKS_MFAS_DH"/>
    <property type="match status" value="1"/>
</dbReference>
<gene>
    <name evidence="8" type="ORF">CCUS01_08787</name>
</gene>
<dbReference type="InterPro" id="IPR042104">
    <property type="entry name" value="PKS_dehydratase_sf"/>
</dbReference>
<dbReference type="Pfam" id="PF14765">
    <property type="entry name" value="PS-DH"/>
    <property type="match status" value="1"/>
</dbReference>
<evidence type="ECO:0000256" key="6">
    <source>
        <dbReference type="SAM" id="MobiDB-lite"/>
    </source>
</evidence>
<dbReference type="InterPro" id="IPR036291">
    <property type="entry name" value="NAD(P)-bd_dom_sf"/>
</dbReference>
<dbReference type="InterPro" id="IPR049552">
    <property type="entry name" value="PKS_DH_N"/>
</dbReference>